<evidence type="ECO:0000313" key="1">
    <source>
        <dbReference type="EMBL" id="VVB00323.1"/>
    </source>
</evidence>
<dbReference type="Proteomes" id="UP000489600">
    <property type="component" value="Unassembled WGS sequence"/>
</dbReference>
<reference evidence="1" key="1">
    <citation type="submission" date="2019-07" db="EMBL/GenBank/DDBJ databases">
        <authorList>
            <person name="Dittberner H."/>
        </authorList>
    </citation>
    <scope>NUCLEOTIDE SEQUENCE [LARGE SCALE GENOMIC DNA]</scope>
</reference>
<evidence type="ECO:0000313" key="2">
    <source>
        <dbReference type="Proteomes" id="UP000489600"/>
    </source>
</evidence>
<dbReference type="AlphaFoldDB" id="A0A565BG88"/>
<proteinExistence type="predicted"/>
<gene>
    <name evidence="1" type="ORF">ANE_LOCUS10767</name>
</gene>
<keyword evidence="2" id="KW-1185">Reference proteome</keyword>
<protein>
    <submittedName>
        <fullName evidence="1">Uncharacterized protein</fullName>
    </submittedName>
</protein>
<dbReference type="EMBL" id="CABITT030000004">
    <property type="protein sequence ID" value="VVB00323.1"/>
    <property type="molecule type" value="Genomic_DNA"/>
</dbReference>
<comment type="caution">
    <text evidence="1">The sequence shown here is derived from an EMBL/GenBank/DDBJ whole genome shotgun (WGS) entry which is preliminary data.</text>
</comment>
<name>A0A565BG88_9BRAS</name>
<organism evidence="1 2">
    <name type="scientific">Arabis nemorensis</name>
    <dbReference type="NCBI Taxonomy" id="586526"/>
    <lineage>
        <taxon>Eukaryota</taxon>
        <taxon>Viridiplantae</taxon>
        <taxon>Streptophyta</taxon>
        <taxon>Embryophyta</taxon>
        <taxon>Tracheophyta</taxon>
        <taxon>Spermatophyta</taxon>
        <taxon>Magnoliopsida</taxon>
        <taxon>eudicotyledons</taxon>
        <taxon>Gunneridae</taxon>
        <taxon>Pentapetalae</taxon>
        <taxon>rosids</taxon>
        <taxon>malvids</taxon>
        <taxon>Brassicales</taxon>
        <taxon>Brassicaceae</taxon>
        <taxon>Arabideae</taxon>
        <taxon>Arabis</taxon>
    </lineage>
</organism>
<accession>A0A565BG88</accession>
<sequence length="72" mass="7585">MLNPDASFVDVVIHNRIFCIRGCGDDGERGFVETGLGYDGAEENFGHGSGMLAVVGGGRGLRLKMDKGKIGN</sequence>